<evidence type="ECO:0000313" key="3">
    <source>
        <dbReference type="Proteomes" id="UP000830326"/>
    </source>
</evidence>
<dbReference type="InterPro" id="IPR036873">
    <property type="entry name" value="Rhodanese-like_dom_sf"/>
</dbReference>
<dbReference type="Gene3D" id="3.40.250.10">
    <property type="entry name" value="Rhodanese-like domain"/>
    <property type="match status" value="1"/>
</dbReference>
<name>A0ABY4HBK6_9BACI</name>
<evidence type="ECO:0000259" key="1">
    <source>
        <dbReference type="PROSITE" id="PS50206"/>
    </source>
</evidence>
<dbReference type="Pfam" id="PF00581">
    <property type="entry name" value="Rhodanese"/>
    <property type="match status" value="1"/>
</dbReference>
<reference evidence="2" key="1">
    <citation type="submission" date="2022-04" db="EMBL/GenBank/DDBJ databases">
        <title>Halobacillus sp. isolated from saltern.</title>
        <authorList>
            <person name="Won M."/>
            <person name="Lee C.-M."/>
            <person name="Woen H.-Y."/>
            <person name="Kwon S.-W."/>
        </authorList>
    </citation>
    <scope>NUCLEOTIDE SEQUENCE</scope>
    <source>
        <strain evidence="2">SSHM10-5</strain>
    </source>
</reference>
<dbReference type="RefSeq" id="WP_245032637.1">
    <property type="nucleotide sequence ID" value="NZ_CP095075.1"/>
</dbReference>
<protein>
    <submittedName>
        <fullName evidence="2">Rhodanese-like domain-containing protein</fullName>
    </submittedName>
</protein>
<sequence>MFGSVETVSADDVLTRKQQAEKVHLIDVRTKDEVDSGKIPGALHIPLHELPERMSEIEKGKEYILICRSGNRSGKAAKLLKQNGFKVLNMSGGMMKWKGERE</sequence>
<dbReference type="PROSITE" id="PS50206">
    <property type="entry name" value="RHODANESE_3"/>
    <property type="match status" value="1"/>
</dbReference>
<proteinExistence type="predicted"/>
<dbReference type="InterPro" id="IPR001763">
    <property type="entry name" value="Rhodanese-like_dom"/>
</dbReference>
<keyword evidence="3" id="KW-1185">Reference proteome</keyword>
<evidence type="ECO:0000313" key="2">
    <source>
        <dbReference type="EMBL" id="UOR12089.1"/>
    </source>
</evidence>
<dbReference type="Proteomes" id="UP000830326">
    <property type="component" value="Chromosome"/>
</dbReference>
<gene>
    <name evidence="2" type="ORF">MUO15_00655</name>
</gene>
<dbReference type="EMBL" id="CP095075">
    <property type="protein sequence ID" value="UOR12089.1"/>
    <property type="molecule type" value="Genomic_DNA"/>
</dbReference>
<feature type="domain" description="Rhodanese" evidence="1">
    <location>
        <begin position="19"/>
        <end position="101"/>
    </location>
</feature>
<dbReference type="CDD" id="cd00158">
    <property type="entry name" value="RHOD"/>
    <property type="match status" value="1"/>
</dbReference>
<dbReference type="SUPFAM" id="SSF52821">
    <property type="entry name" value="Rhodanese/Cell cycle control phosphatase"/>
    <property type="match status" value="1"/>
</dbReference>
<dbReference type="PANTHER" id="PTHR43031:SF17">
    <property type="entry name" value="SULFURTRANSFERASE YTWF-RELATED"/>
    <property type="match status" value="1"/>
</dbReference>
<dbReference type="SMART" id="SM00450">
    <property type="entry name" value="RHOD"/>
    <property type="match status" value="1"/>
</dbReference>
<organism evidence="2 3">
    <name type="scientific">Halobacillus amylolyticus</name>
    <dbReference type="NCBI Taxonomy" id="2932259"/>
    <lineage>
        <taxon>Bacteria</taxon>
        <taxon>Bacillati</taxon>
        <taxon>Bacillota</taxon>
        <taxon>Bacilli</taxon>
        <taxon>Bacillales</taxon>
        <taxon>Bacillaceae</taxon>
        <taxon>Halobacillus</taxon>
    </lineage>
</organism>
<dbReference type="InterPro" id="IPR050229">
    <property type="entry name" value="GlpE_sulfurtransferase"/>
</dbReference>
<dbReference type="PANTHER" id="PTHR43031">
    <property type="entry name" value="FAD-DEPENDENT OXIDOREDUCTASE"/>
    <property type="match status" value="1"/>
</dbReference>
<accession>A0ABY4HBK6</accession>